<feature type="repeat" description="ANK" evidence="3">
    <location>
        <begin position="281"/>
        <end position="313"/>
    </location>
</feature>
<feature type="region of interest" description="Disordered" evidence="4">
    <location>
        <begin position="1"/>
        <end position="67"/>
    </location>
</feature>
<keyword evidence="2 3" id="KW-0040">ANK repeat</keyword>
<feature type="repeat" description="ANK" evidence="3">
    <location>
        <begin position="657"/>
        <end position="689"/>
    </location>
</feature>
<dbReference type="PRINTS" id="PR01415">
    <property type="entry name" value="ANKYRIN"/>
</dbReference>
<dbReference type="PROSITE" id="PS50297">
    <property type="entry name" value="ANK_REP_REGION"/>
    <property type="match status" value="11"/>
</dbReference>
<dbReference type="InterPro" id="IPR036770">
    <property type="entry name" value="Ankyrin_rpt-contain_sf"/>
</dbReference>
<feature type="repeat" description="ANK" evidence="3">
    <location>
        <begin position="596"/>
        <end position="625"/>
    </location>
</feature>
<dbReference type="PANTHER" id="PTHR24198">
    <property type="entry name" value="ANKYRIN REPEAT AND PROTEIN KINASE DOMAIN-CONTAINING PROTEIN"/>
    <property type="match status" value="1"/>
</dbReference>
<dbReference type="InterPro" id="IPR002110">
    <property type="entry name" value="Ankyrin_rpt"/>
</dbReference>
<feature type="repeat" description="ANK" evidence="3">
    <location>
        <begin position="247"/>
        <end position="279"/>
    </location>
</feature>
<evidence type="ECO:0000256" key="1">
    <source>
        <dbReference type="ARBA" id="ARBA00022737"/>
    </source>
</evidence>
<feature type="repeat" description="ANK" evidence="3">
    <location>
        <begin position="851"/>
        <end position="883"/>
    </location>
</feature>
<sequence length="1120" mass="127553">MKTRRSTKTKLSPFETTKEDEVPRKKPRYSHYRVEIEKNDKKMEVDDVSETSLSSLETSSSESLSSLETSSSVSESSNLYSAIQNQDIKLVDKFLKQKINLNAIPEDSSLPYLHLAVNSRNLNIIKKLIDYKAEIGIFHENKTALHLAVEQGDKEIIKILLKTKKNKSKINARKKGHDTPLLTSIKFGNYEIFKFLVDSGACIKMIIHQKDLLHYVAKNNAHKIAEYLINQGAYVDSCIKKRYSQFYQYTPLCIAIKAESFEMVKLLVYKGANINVETICRGKKPLHIAIEKGNIQVFKLLKDAGADIKKSYKDIYPFHWAAYHNSVEIAQYLVDNRNLGINSLCCSCWSQFYRYTPLHIAIQQENVEVTKFIIKNGINVNITGRDGQTALTIAIKKNNLELFNLLWDPKSKFISNSTRVVLPLHQAIVANNDFAIHFLIEFGVDINAICNYPVSKYSHCTPLQLAVAINNLAVVKLLLEKRADINKSTEAMGTPLAVAVDNDNYKLYNFLIKSGANVKMPLPMTLLHRSVNINNYRITQDLIRRGLDVNALNEHKKHETYKYSPLQIAVTRENLKITKLLIRSKAKVNDERCIKTALGIACEQANYELVKILFEGGANVNEISDEKSPLHLAICKGNYEIVEYLIKCQADVNINSKNDSPLHLAVKARDRKMIELLLKNIALVNWSHISQPILMLAVENSDFEVIKMLVNAGADVKATNNKLYSLLRLAIKQNSFDIVKLLVDLGADLNANDVPLYWAVSAKNYEITEYLITHGTKNIDQCPPFQYTPLHVAVKNQDINIVSLLLKFNPNINFAYNYPTVLGSAIKTSNLKLIELLLKYKGLDINAPCYDQCTPIELAVEKNNIDLVKLLLKYHVNINFQIAQNNRWFISHVGYAGRFEMLKFFINNEIVETNYKDPSNGETFLHLAIKCRSFKKAEFIILKEDFVNINALANGETAFDLVVKYETTTRYLSDLLLNSGIDIGVIPNKKVIYSSSIKEHMIKLKASGHTLNDYYLNIVNNSLNNFFLNNIYIECLKEIELTKNVEIDSTKLSYYDILRLSQHDIAIRLNQFNGKKLDKSSIVSQFPLYGSMIYYKLIKACQRKEILIISTEMLAKLLYE</sequence>
<dbReference type="Pfam" id="PF12796">
    <property type="entry name" value="Ank_2"/>
    <property type="match status" value="7"/>
</dbReference>
<organism evidence="5 6">
    <name type="scientific">Cotesia glomerata</name>
    <name type="common">Lepidopteran parasitic wasp</name>
    <name type="synonym">Apanteles glomeratus</name>
    <dbReference type="NCBI Taxonomy" id="32391"/>
    <lineage>
        <taxon>Eukaryota</taxon>
        <taxon>Metazoa</taxon>
        <taxon>Ecdysozoa</taxon>
        <taxon>Arthropoda</taxon>
        <taxon>Hexapoda</taxon>
        <taxon>Insecta</taxon>
        <taxon>Pterygota</taxon>
        <taxon>Neoptera</taxon>
        <taxon>Endopterygota</taxon>
        <taxon>Hymenoptera</taxon>
        <taxon>Apocrita</taxon>
        <taxon>Ichneumonoidea</taxon>
        <taxon>Braconidae</taxon>
        <taxon>Microgastrinae</taxon>
        <taxon>Cotesia</taxon>
    </lineage>
</organism>
<dbReference type="SMART" id="SM00248">
    <property type="entry name" value="ANK"/>
    <property type="match status" value="26"/>
</dbReference>
<keyword evidence="6" id="KW-1185">Reference proteome</keyword>
<evidence type="ECO:0000313" key="5">
    <source>
        <dbReference type="EMBL" id="KAH0545822.1"/>
    </source>
</evidence>
<dbReference type="AlphaFoldDB" id="A0AAV7I6K5"/>
<evidence type="ECO:0000256" key="3">
    <source>
        <dbReference type="PROSITE-ProRule" id="PRU00023"/>
    </source>
</evidence>
<dbReference type="EMBL" id="JAHXZJ010002237">
    <property type="protein sequence ID" value="KAH0545822.1"/>
    <property type="molecule type" value="Genomic_DNA"/>
</dbReference>
<keyword evidence="1" id="KW-0677">Repeat</keyword>
<dbReference type="SUPFAM" id="SSF48403">
    <property type="entry name" value="Ankyrin repeat"/>
    <property type="match status" value="3"/>
</dbReference>
<dbReference type="Gene3D" id="1.25.40.20">
    <property type="entry name" value="Ankyrin repeat-containing domain"/>
    <property type="match status" value="6"/>
</dbReference>
<feature type="repeat" description="ANK" evidence="3">
    <location>
        <begin position="140"/>
        <end position="172"/>
    </location>
</feature>
<accession>A0AAV7I6K5</accession>
<feature type="repeat" description="ANK" evidence="3">
    <location>
        <begin position="689"/>
        <end position="721"/>
    </location>
</feature>
<proteinExistence type="predicted"/>
<protein>
    <submittedName>
        <fullName evidence="5">Uncharacterized protein</fullName>
    </submittedName>
</protein>
<feature type="repeat" description="ANK" evidence="3">
    <location>
        <begin position="353"/>
        <end position="385"/>
    </location>
</feature>
<name>A0AAV7I6K5_COTGL</name>
<feature type="compositionally biased region" description="Basic and acidic residues" evidence="4">
    <location>
        <begin position="32"/>
        <end position="45"/>
    </location>
</feature>
<feature type="repeat" description="ANK" evidence="3">
    <location>
        <begin position="785"/>
        <end position="817"/>
    </location>
</feature>
<evidence type="ECO:0000313" key="6">
    <source>
        <dbReference type="Proteomes" id="UP000826195"/>
    </source>
</evidence>
<gene>
    <name evidence="5" type="ORF">KQX54_003273</name>
</gene>
<feature type="repeat" description="ANK" evidence="3">
    <location>
        <begin position="722"/>
        <end position="754"/>
    </location>
</feature>
<dbReference type="Proteomes" id="UP000826195">
    <property type="component" value="Unassembled WGS sequence"/>
</dbReference>
<feature type="repeat" description="ANK" evidence="3">
    <location>
        <begin position="458"/>
        <end position="490"/>
    </location>
</feature>
<dbReference type="PANTHER" id="PTHR24198:SF194">
    <property type="entry name" value="INVERSIN-A"/>
    <property type="match status" value="1"/>
</dbReference>
<comment type="caution">
    <text evidence="5">The sequence shown here is derived from an EMBL/GenBank/DDBJ whole genome shotgun (WGS) entry which is preliminary data.</text>
</comment>
<reference evidence="5 6" key="1">
    <citation type="journal article" date="2021" name="J. Hered.">
        <title>A chromosome-level genome assembly of the parasitoid wasp, Cotesia glomerata (Hymenoptera: Braconidae).</title>
        <authorList>
            <person name="Pinto B.J."/>
            <person name="Weis J.J."/>
            <person name="Gamble T."/>
            <person name="Ode P.J."/>
            <person name="Paul R."/>
            <person name="Zaspel J.M."/>
        </authorList>
    </citation>
    <scope>NUCLEOTIDE SEQUENCE [LARGE SCALE GENOMIC DNA]</scope>
    <source>
        <strain evidence="5">CgM1</strain>
    </source>
</reference>
<dbReference type="PROSITE" id="PS50088">
    <property type="entry name" value="ANK_REPEAT"/>
    <property type="match status" value="12"/>
</dbReference>
<evidence type="ECO:0000256" key="4">
    <source>
        <dbReference type="SAM" id="MobiDB-lite"/>
    </source>
</evidence>
<feature type="compositionally biased region" description="Low complexity" evidence="4">
    <location>
        <begin position="50"/>
        <end position="67"/>
    </location>
</feature>
<feature type="repeat" description="ANK" evidence="3">
    <location>
        <begin position="625"/>
        <end position="657"/>
    </location>
</feature>
<evidence type="ECO:0000256" key="2">
    <source>
        <dbReference type="ARBA" id="ARBA00023043"/>
    </source>
</evidence>